<name>A0ABY1WC06_9GAMM</name>
<evidence type="ECO:0000259" key="1">
    <source>
        <dbReference type="Pfam" id="PF04261"/>
    </source>
</evidence>
<organism evidence="2 3">
    <name type="scientific">Pseudoxanthomonas winnipegensis</name>
    <dbReference type="NCBI Taxonomy" id="2480810"/>
    <lineage>
        <taxon>Bacteria</taxon>
        <taxon>Pseudomonadati</taxon>
        <taxon>Pseudomonadota</taxon>
        <taxon>Gammaproteobacteria</taxon>
        <taxon>Lysobacterales</taxon>
        <taxon>Lysobacteraceae</taxon>
        <taxon>Pseudoxanthomonas</taxon>
    </lineage>
</organism>
<dbReference type="RefSeq" id="WP_130529485.1">
    <property type="nucleotide sequence ID" value="NZ_SHMD01000002.1"/>
</dbReference>
<dbReference type="Proteomes" id="UP000293089">
    <property type="component" value="Unassembled WGS sequence"/>
</dbReference>
<dbReference type="InterPro" id="IPR011008">
    <property type="entry name" value="Dimeric_a/b-barrel"/>
</dbReference>
<dbReference type="InterPro" id="IPR048327">
    <property type="entry name" value="Dyp_perox_N"/>
</dbReference>
<comment type="caution">
    <text evidence="2">The sequence shown here is derived from an EMBL/GenBank/DDBJ whole genome shotgun (WGS) entry which is preliminary data.</text>
</comment>
<keyword evidence="3" id="KW-1185">Reference proteome</keyword>
<feature type="domain" description="Dyp-type peroxidase N-terminal" evidence="1">
    <location>
        <begin position="20"/>
        <end position="95"/>
    </location>
</feature>
<proteinExistence type="predicted"/>
<sequence length="123" mass="12732">MPARTTAASSDATPAGAEPQAIDAPLSIAATFLVLNVKDTPQAHATVRATLGATGDLIKSITSRDLSRGFTCNVGIGSRVWQALTGLSKPRELHAPLGGADKHHLSRFIASGPVPARWQGGVR</sequence>
<accession>A0ABY1WC06</accession>
<dbReference type="EMBL" id="SHME01000004">
    <property type="protein sequence ID" value="TAA18519.1"/>
    <property type="molecule type" value="Genomic_DNA"/>
</dbReference>
<protein>
    <recommendedName>
        <fullName evidence="1">Dyp-type peroxidase N-terminal domain-containing protein</fullName>
    </recommendedName>
</protein>
<dbReference type="Pfam" id="PF04261">
    <property type="entry name" value="Dyp_perox_N"/>
    <property type="match status" value="1"/>
</dbReference>
<gene>
    <name evidence="2" type="ORF">EA658_15560</name>
</gene>
<reference evidence="2 3" key="1">
    <citation type="submission" date="2019-02" db="EMBL/GenBank/DDBJ databases">
        <title>WGS of Pseudoxanthomonas species novum from clinical isolates.</title>
        <authorList>
            <person name="Bernier A.-M."/>
            <person name="Bernard K."/>
            <person name="Vachon A."/>
        </authorList>
    </citation>
    <scope>NUCLEOTIDE SEQUENCE [LARGE SCALE GENOMIC DNA]</scope>
    <source>
        <strain evidence="3">NML 170316</strain>
    </source>
</reference>
<evidence type="ECO:0000313" key="2">
    <source>
        <dbReference type="EMBL" id="TAA18519.1"/>
    </source>
</evidence>
<dbReference type="SUPFAM" id="SSF54909">
    <property type="entry name" value="Dimeric alpha+beta barrel"/>
    <property type="match status" value="1"/>
</dbReference>
<evidence type="ECO:0000313" key="3">
    <source>
        <dbReference type="Proteomes" id="UP000293089"/>
    </source>
</evidence>